<dbReference type="Proteomes" id="UP001163828">
    <property type="component" value="Unassembled WGS sequence"/>
</dbReference>
<feature type="region of interest" description="Disordered" evidence="1">
    <location>
        <begin position="113"/>
        <end position="133"/>
    </location>
</feature>
<evidence type="ECO:0000313" key="2">
    <source>
        <dbReference type="EMBL" id="KAJ3997626.1"/>
    </source>
</evidence>
<evidence type="ECO:0000313" key="3">
    <source>
        <dbReference type="Proteomes" id="UP001163828"/>
    </source>
</evidence>
<name>A0ABQ8QGI6_9AGAR</name>
<accession>A0ABQ8QGI6</accession>
<dbReference type="EMBL" id="MU790577">
    <property type="protein sequence ID" value="KAJ3997626.1"/>
    <property type="molecule type" value="Genomic_DNA"/>
</dbReference>
<evidence type="ECO:0000256" key="1">
    <source>
        <dbReference type="SAM" id="MobiDB-lite"/>
    </source>
</evidence>
<comment type="caution">
    <text evidence="2">The sequence shown here is derived from an EMBL/GenBank/DDBJ whole genome shotgun (WGS) entry which is preliminary data.</text>
</comment>
<protein>
    <submittedName>
        <fullName evidence="2">Uncharacterized protein</fullName>
    </submittedName>
</protein>
<organism evidence="2 3">
    <name type="scientific">Lentinula boryana</name>
    <dbReference type="NCBI Taxonomy" id="40481"/>
    <lineage>
        <taxon>Eukaryota</taxon>
        <taxon>Fungi</taxon>
        <taxon>Dikarya</taxon>
        <taxon>Basidiomycota</taxon>
        <taxon>Agaricomycotina</taxon>
        <taxon>Agaricomycetes</taxon>
        <taxon>Agaricomycetidae</taxon>
        <taxon>Agaricales</taxon>
        <taxon>Marasmiineae</taxon>
        <taxon>Omphalotaceae</taxon>
        <taxon>Lentinula</taxon>
    </lineage>
</organism>
<keyword evidence="3" id="KW-1185">Reference proteome</keyword>
<sequence>MLLVLVPFGVVSVSLPGSGGFFRLLKLAESPIVWFLPRFRTVGVYGPGEGLRSRFGAVSYITDQSSKYSVKVTKSNTPAKHSPAITGNHSQAASDVNQSNTSTVVNANSERYGISGRSIPNHPTTAGSPSQSRVEIASTPWVTASIVKHDSTSQATATPLVSSSSISLPEPSREPASLPKVIPLYFLSLVQYLEKLRLKGISTPLRSVVSLDLTGTDRQIYERAGCIKFKDFASRAENMGLIRLGIEGGKAWIGLHPDLHGKIEIPG</sequence>
<proteinExistence type="predicted"/>
<gene>
    <name evidence="2" type="ORF">F5050DRAFT_1806633</name>
</gene>
<feature type="compositionally biased region" description="Polar residues" evidence="1">
    <location>
        <begin position="121"/>
        <end position="133"/>
    </location>
</feature>
<feature type="region of interest" description="Disordered" evidence="1">
    <location>
        <begin position="75"/>
        <end position="99"/>
    </location>
</feature>
<reference evidence="2" key="1">
    <citation type="submission" date="2022-08" db="EMBL/GenBank/DDBJ databases">
        <authorList>
            <consortium name="DOE Joint Genome Institute"/>
            <person name="Min B."/>
            <person name="Riley R."/>
            <person name="Sierra-Patev S."/>
            <person name="Naranjo-Ortiz M."/>
            <person name="Looney B."/>
            <person name="Konkel Z."/>
            <person name="Slot J.C."/>
            <person name="Sakamoto Y."/>
            <person name="Steenwyk J.L."/>
            <person name="Rokas A."/>
            <person name="Carro J."/>
            <person name="Camarero S."/>
            <person name="Ferreira P."/>
            <person name="Molpeceres G."/>
            <person name="Ruiz-Duenas F.J."/>
            <person name="Serrano A."/>
            <person name="Henrissat B."/>
            <person name="Drula E."/>
            <person name="Hughes K.W."/>
            <person name="Mata J.L."/>
            <person name="Ishikawa N.K."/>
            <person name="Vargas-Isla R."/>
            <person name="Ushijima S."/>
            <person name="Smith C.A."/>
            <person name="Ahrendt S."/>
            <person name="Andreopoulos W."/>
            <person name="He G."/>
            <person name="Labutti K."/>
            <person name="Lipzen A."/>
            <person name="Ng V."/>
            <person name="Sandor L."/>
            <person name="Barry K."/>
            <person name="Martinez A.T."/>
            <person name="Xiao Y."/>
            <person name="Gibbons J.G."/>
            <person name="Terashima K."/>
            <person name="Hibbett D.S."/>
            <person name="Grigoriev I.V."/>
        </authorList>
    </citation>
    <scope>NUCLEOTIDE SEQUENCE</scope>
    <source>
        <strain evidence="2">TFB10827</strain>
    </source>
</reference>